<evidence type="ECO:0000313" key="2">
    <source>
        <dbReference type="EMBL" id="GLQ67240.1"/>
    </source>
</evidence>
<keyword evidence="3" id="KW-1185">Reference proteome</keyword>
<dbReference type="Pfam" id="PF13692">
    <property type="entry name" value="Glyco_trans_1_4"/>
    <property type="match status" value="1"/>
</dbReference>
<name>A0ABQ5WW09_9PROT</name>
<dbReference type="InterPro" id="IPR028098">
    <property type="entry name" value="Glyco_trans_4-like_N"/>
</dbReference>
<dbReference type="PANTHER" id="PTHR45947">
    <property type="entry name" value="SULFOQUINOVOSYL TRANSFERASE SQD2"/>
    <property type="match status" value="1"/>
</dbReference>
<reference evidence="3" key="1">
    <citation type="journal article" date="2019" name="Int. J. Syst. Evol. Microbiol.">
        <title>The Global Catalogue of Microorganisms (GCM) 10K type strain sequencing project: providing services to taxonomists for standard genome sequencing and annotation.</title>
        <authorList>
            <consortium name="The Broad Institute Genomics Platform"/>
            <consortium name="The Broad Institute Genome Sequencing Center for Infectious Disease"/>
            <person name="Wu L."/>
            <person name="Ma J."/>
        </authorList>
    </citation>
    <scope>NUCLEOTIDE SEQUENCE [LARGE SCALE GENOMIC DNA]</scope>
    <source>
        <strain evidence="3">NBRC 3266</strain>
    </source>
</reference>
<comment type="caution">
    <text evidence="2">The sequence shown here is derived from an EMBL/GenBank/DDBJ whole genome shotgun (WGS) entry which is preliminary data.</text>
</comment>
<dbReference type="Proteomes" id="UP001156629">
    <property type="component" value="Unassembled WGS sequence"/>
</dbReference>
<accession>A0ABQ5WW09</accession>
<sequence length="362" mass="39567">MSRRSEGSSARRILVWQWGRRGAGPRIAVDLADGLKRLPETEVLLCLSERAEILRSKNAPEAVVKVATYSSVRGLLKRLLTAPWLRRQLARVVRDFRPDVAICAMPGPLDMLMTQVLHRAGVWTVVIVHDAQPHPGDGYPLQALLQRRLIRHADQIVTFSRHVADGLTSGPHAVLCPVTALAHPPFIGGTGTVPFAHGGAPRILMFGRLLPYKGLDLLAEALPHVCHAFECRVVGHGPQSPELHRLATLENVSVENRWVEEDALPALVEWADIVVLPYREASQSGVGAMAIASGRYVVATRVGGLVEQFADDPQAVLCDPDPAAIARALETLLKAPPPIRPRVDNAQEWENLARDILANRNA</sequence>
<protein>
    <recommendedName>
        <fullName evidence="1">Glycosyltransferase subfamily 4-like N-terminal domain-containing protein</fullName>
    </recommendedName>
</protein>
<dbReference type="Pfam" id="PF13439">
    <property type="entry name" value="Glyco_transf_4"/>
    <property type="match status" value="1"/>
</dbReference>
<dbReference type="InterPro" id="IPR050194">
    <property type="entry name" value="Glycosyltransferase_grp1"/>
</dbReference>
<dbReference type="RefSeq" id="WP_099286699.1">
    <property type="nucleotide sequence ID" value="NZ_BEWP01000006.1"/>
</dbReference>
<organism evidence="2 3">
    <name type="scientific">Gluconobacter kondonii</name>
    <dbReference type="NCBI Taxonomy" id="941463"/>
    <lineage>
        <taxon>Bacteria</taxon>
        <taxon>Pseudomonadati</taxon>
        <taxon>Pseudomonadota</taxon>
        <taxon>Alphaproteobacteria</taxon>
        <taxon>Acetobacterales</taxon>
        <taxon>Acetobacteraceae</taxon>
        <taxon>Gluconobacter</taxon>
    </lineage>
</organism>
<evidence type="ECO:0000259" key="1">
    <source>
        <dbReference type="Pfam" id="PF13439"/>
    </source>
</evidence>
<feature type="domain" description="Glycosyltransferase subfamily 4-like N-terminal" evidence="1">
    <location>
        <begin position="27"/>
        <end position="168"/>
    </location>
</feature>
<evidence type="ECO:0000313" key="3">
    <source>
        <dbReference type="Proteomes" id="UP001156629"/>
    </source>
</evidence>
<dbReference type="GeneID" id="76194830"/>
<gene>
    <name evidence="2" type="ORF">GCM10007870_28250</name>
</gene>
<dbReference type="EMBL" id="BSNV01000049">
    <property type="protein sequence ID" value="GLQ67240.1"/>
    <property type="molecule type" value="Genomic_DNA"/>
</dbReference>
<dbReference type="Gene3D" id="3.40.50.2000">
    <property type="entry name" value="Glycogen Phosphorylase B"/>
    <property type="match status" value="2"/>
</dbReference>
<dbReference type="PANTHER" id="PTHR45947:SF3">
    <property type="entry name" value="SULFOQUINOVOSYL TRANSFERASE SQD2"/>
    <property type="match status" value="1"/>
</dbReference>
<dbReference type="CDD" id="cd03801">
    <property type="entry name" value="GT4_PimA-like"/>
    <property type="match status" value="1"/>
</dbReference>
<dbReference type="SUPFAM" id="SSF53756">
    <property type="entry name" value="UDP-Glycosyltransferase/glycogen phosphorylase"/>
    <property type="match status" value="1"/>
</dbReference>
<proteinExistence type="predicted"/>